<dbReference type="EMBL" id="ACNN01000024">
    <property type="protein sequence ID" value="EEN82608.1"/>
    <property type="molecule type" value="Genomic_DNA"/>
</dbReference>
<reference evidence="7 8" key="1">
    <citation type="submission" date="2009-04" db="EMBL/GenBank/DDBJ databases">
        <authorList>
            <person name="Sebastian Y."/>
            <person name="Madupu R."/>
            <person name="Durkin A.S."/>
            <person name="Torralba M."/>
            <person name="Methe B."/>
            <person name="Sutton G.G."/>
            <person name="Strausberg R.L."/>
            <person name="Nelson K.E."/>
        </authorList>
    </citation>
    <scope>NUCLEOTIDE SEQUENCE [LARGE SCALE GENOMIC DNA]</scope>
    <source>
        <strain evidence="8">ATCC 35406 / BCRC 14492 / JCM 8526 / NCTC 13058 / HG 370</strain>
    </source>
</reference>
<gene>
    <name evidence="7" type="ORF">POREN0001_1493</name>
</gene>
<dbReference type="PANTHER" id="PTHR11070">
    <property type="entry name" value="UVRD / RECB / PCRA DNA HELICASE FAMILY MEMBER"/>
    <property type="match status" value="1"/>
</dbReference>
<keyword evidence="8" id="KW-1185">Reference proteome</keyword>
<evidence type="ECO:0000256" key="5">
    <source>
        <dbReference type="ARBA" id="ARBA00034923"/>
    </source>
</evidence>
<comment type="caution">
    <text evidence="7">The sequence shown here is derived from an EMBL/GenBank/DDBJ whole genome shotgun (WGS) entry which is preliminary data.</text>
</comment>
<dbReference type="AlphaFoldDB" id="C3JB50"/>
<dbReference type="InterPro" id="IPR027417">
    <property type="entry name" value="P-loop_NTPase"/>
</dbReference>
<feature type="domain" description="UvrD-like helicase ATP-binding" evidence="6">
    <location>
        <begin position="64"/>
        <end position="134"/>
    </location>
</feature>
<dbReference type="GO" id="GO:0003677">
    <property type="term" value="F:DNA binding"/>
    <property type="evidence" value="ECO:0007669"/>
    <property type="project" value="InterPro"/>
</dbReference>
<sequence>MVSSVEANKPQLILTHTHAGIASLKKKFREQGIPPKKYAIETICGFIQRYVLTLCKRTDVPNQENESFFQQIEKIAVHIFSKPAVRRIVAQSYSHLYVDEYQDCTLDQHKIIILMSEELPTHLLGDPLQGIFDFAQPIVDFEKDLLSFNRYDFLQTPWRWKNSGKENLGQLILGMRQSLSKDSCINLVTNNEACCFIYNTQIQQRPEFFLRELGPFLAALSQRSNSILVIFPSYIDYEGIPRGTISDRSTAKPQIDVRNEFTLIEAIDDSSYYKCAKTLDDLLEKLPRSRNPYKRLRDILVELSFKKSDVNNWISDKRIIMKRDATEKAKSEALSNLVCSIIKSPSYSAFLKLFTVLKYHLKWKPKRADVFSSVFACLKSANENGTLILEEMKKHKNRIRQIGRKIEGKCIGTTLLTKGLEFDTVVLIEAEQITSSKDFYVAISRSCKELHIFTSSDTLHFNK</sequence>
<dbReference type="Pfam" id="PF00580">
    <property type="entry name" value="UvrD-helicase"/>
    <property type="match status" value="1"/>
</dbReference>
<evidence type="ECO:0000313" key="8">
    <source>
        <dbReference type="Proteomes" id="UP000004295"/>
    </source>
</evidence>
<dbReference type="Proteomes" id="UP000004295">
    <property type="component" value="Unassembled WGS sequence"/>
</dbReference>
<keyword evidence="3" id="KW-0347">Helicase</keyword>
<dbReference type="PANTHER" id="PTHR11070:SF2">
    <property type="entry name" value="ATP-DEPENDENT DNA HELICASE SRS2"/>
    <property type="match status" value="1"/>
</dbReference>
<dbReference type="STRING" id="553175.POREN0001_1493"/>
<evidence type="ECO:0000256" key="2">
    <source>
        <dbReference type="ARBA" id="ARBA00022801"/>
    </source>
</evidence>
<keyword evidence="2" id="KW-0378">Hydrolase</keyword>
<protein>
    <recommendedName>
        <fullName evidence="5">DNA 3'-5' helicase II</fullName>
    </recommendedName>
</protein>
<dbReference type="GO" id="GO:0016787">
    <property type="term" value="F:hydrolase activity"/>
    <property type="evidence" value="ECO:0007669"/>
    <property type="project" value="UniProtKB-KW"/>
</dbReference>
<name>C3JB50_POREA</name>
<keyword evidence="4" id="KW-0067">ATP-binding</keyword>
<evidence type="ECO:0000313" key="7">
    <source>
        <dbReference type="EMBL" id="EEN82608.1"/>
    </source>
</evidence>
<evidence type="ECO:0000256" key="1">
    <source>
        <dbReference type="ARBA" id="ARBA00022741"/>
    </source>
</evidence>
<evidence type="ECO:0000256" key="4">
    <source>
        <dbReference type="ARBA" id="ARBA00022840"/>
    </source>
</evidence>
<dbReference type="eggNOG" id="COG0210">
    <property type="taxonomic scope" value="Bacteria"/>
</dbReference>
<dbReference type="SUPFAM" id="SSF52540">
    <property type="entry name" value="P-loop containing nucleoside triphosphate hydrolases"/>
    <property type="match status" value="1"/>
</dbReference>
<dbReference type="GO" id="GO:0000725">
    <property type="term" value="P:recombinational repair"/>
    <property type="evidence" value="ECO:0007669"/>
    <property type="project" value="TreeGrafter"/>
</dbReference>
<dbReference type="GO" id="GO:0005524">
    <property type="term" value="F:ATP binding"/>
    <property type="evidence" value="ECO:0007669"/>
    <property type="project" value="UniProtKB-KW"/>
</dbReference>
<evidence type="ECO:0000256" key="3">
    <source>
        <dbReference type="ARBA" id="ARBA00022806"/>
    </source>
</evidence>
<dbReference type="Gene3D" id="3.40.50.300">
    <property type="entry name" value="P-loop containing nucleotide triphosphate hydrolases"/>
    <property type="match status" value="2"/>
</dbReference>
<dbReference type="GO" id="GO:0005829">
    <property type="term" value="C:cytosol"/>
    <property type="evidence" value="ECO:0007669"/>
    <property type="project" value="TreeGrafter"/>
</dbReference>
<keyword evidence="1" id="KW-0547">Nucleotide-binding</keyword>
<dbReference type="GO" id="GO:0043138">
    <property type="term" value="F:3'-5' DNA helicase activity"/>
    <property type="evidence" value="ECO:0007669"/>
    <property type="project" value="TreeGrafter"/>
</dbReference>
<organism evidence="7 8">
    <name type="scientific">Porphyromonas endodontalis (strain ATCC 35406 / DSM 24491 / JCM 8526 / CCUG 16442 / BCRC 14492 / NCTC 13058 / HG 370)</name>
    <name type="common">Bacteroides endodontalis</name>
    <dbReference type="NCBI Taxonomy" id="553175"/>
    <lineage>
        <taxon>Bacteria</taxon>
        <taxon>Pseudomonadati</taxon>
        <taxon>Bacteroidota</taxon>
        <taxon>Bacteroidia</taxon>
        <taxon>Bacteroidales</taxon>
        <taxon>Porphyromonadaceae</taxon>
        <taxon>Porphyromonas</taxon>
    </lineage>
</organism>
<accession>C3JB50</accession>
<evidence type="ECO:0000259" key="6">
    <source>
        <dbReference type="Pfam" id="PF00580"/>
    </source>
</evidence>
<dbReference type="InterPro" id="IPR000212">
    <property type="entry name" value="DNA_helicase_UvrD/REP"/>
</dbReference>
<proteinExistence type="predicted"/>
<dbReference type="InterPro" id="IPR014016">
    <property type="entry name" value="UvrD-like_ATP-bd"/>
</dbReference>